<protein>
    <recommendedName>
        <fullName evidence="4">Lipoprotein</fullName>
    </recommendedName>
</protein>
<dbReference type="RefSeq" id="WP_344419015.1">
    <property type="nucleotide sequence ID" value="NZ_BAAANN010000012.1"/>
</dbReference>
<reference evidence="3" key="1">
    <citation type="journal article" date="2019" name="Int. J. Syst. Evol. Microbiol.">
        <title>The Global Catalogue of Microorganisms (GCM) 10K type strain sequencing project: providing services to taxonomists for standard genome sequencing and annotation.</title>
        <authorList>
            <consortium name="The Broad Institute Genomics Platform"/>
            <consortium name="The Broad Institute Genome Sequencing Center for Infectious Disease"/>
            <person name="Wu L."/>
            <person name="Ma J."/>
        </authorList>
    </citation>
    <scope>NUCLEOTIDE SEQUENCE [LARGE SCALE GENOMIC DNA]</scope>
    <source>
        <strain evidence="3">JCM 14545</strain>
    </source>
</reference>
<keyword evidence="1" id="KW-0732">Signal</keyword>
<gene>
    <name evidence="2" type="ORF">GCM10009754_34290</name>
</gene>
<evidence type="ECO:0000256" key="1">
    <source>
        <dbReference type="SAM" id="SignalP"/>
    </source>
</evidence>
<evidence type="ECO:0000313" key="3">
    <source>
        <dbReference type="Proteomes" id="UP001501116"/>
    </source>
</evidence>
<sequence length="206" mass="21135">MRRVAVAIGVLLTLTACSSAPVPPPAAPPQARMGAWSPAQLNLVAATGDPAIMPSTPGLSPGVIYVNRVYVDQAVPTRIAMTAVITGGAGITNSYLGLYDPADGKLLATTADISAQLQAGGIIKAPLTTEVPPQPMNKELWIALVMGGAGKSPAFVGGREYGTNFGQTGDFRLWVTADNHFTSLPTAIPQLRAPAHGSIPFVAVGP</sequence>
<evidence type="ECO:0000313" key="2">
    <source>
        <dbReference type="EMBL" id="GAA1960775.1"/>
    </source>
</evidence>
<dbReference type="PROSITE" id="PS51257">
    <property type="entry name" value="PROKAR_LIPOPROTEIN"/>
    <property type="match status" value="1"/>
</dbReference>
<accession>A0ABP5CDD3</accession>
<comment type="caution">
    <text evidence="2">The sequence shown here is derived from an EMBL/GenBank/DDBJ whole genome shotgun (WGS) entry which is preliminary data.</text>
</comment>
<proteinExistence type="predicted"/>
<feature type="chain" id="PRO_5045312804" description="Lipoprotein" evidence="1">
    <location>
        <begin position="20"/>
        <end position="206"/>
    </location>
</feature>
<dbReference type="EMBL" id="BAAANN010000012">
    <property type="protein sequence ID" value="GAA1960775.1"/>
    <property type="molecule type" value="Genomic_DNA"/>
</dbReference>
<organism evidence="2 3">
    <name type="scientific">Amycolatopsis minnesotensis</name>
    <dbReference type="NCBI Taxonomy" id="337894"/>
    <lineage>
        <taxon>Bacteria</taxon>
        <taxon>Bacillati</taxon>
        <taxon>Actinomycetota</taxon>
        <taxon>Actinomycetes</taxon>
        <taxon>Pseudonocardiales</taxon>
        <taxon>Pseudonocardiaceae</taxon>
        <taxon>Amycolatopsis</taxon>
    </lineage>
</organism>
<name>A0ABP5CDD3_9PSEU</name>
<keyword evidence="3" id="KW-1185">Reference proteome</keyword>
<dbReference type="Proteomes" id="UP001501116">
    <property type="component" value="Unassembled WGS sequence"/>
</dbReference>
<evidence type="ECO:0008006" key="4">
    <source>
        <dbReference type="Google" id="ProtNLM"/>
    </source>
</evidence>
<feature type="signal peptide" evidence="1">
    <location>
        <begin position="1"/>
        <end position="19"/>
    </location>
</feature>